<accession>A0A5B7CNT2</accession>
<keyword evidence="3" id="KW-1185">Reference proteome</keyword>
<evidence type="ECO:0000313" key="3">
    <source>
        <dbReference type="Proteomes" id="UP000324222"/>
    </source>
</evidence>
<reference evidence="2 3" key="1">
    <citation type="submission" date="2019-05" db="EMBL/GenBank/DDBJ databases">
        <title>Another draft genome of Portunus trituberculatus and its Hox gene families provides insights of decapod evolution.</title>
        <authorList>
            <person name="Jeong J.-H."/>
            <person name="Song I."/>
            <person name="Kim S."/>
            <person name="Choi T."/>
            <person name="Kim D."/>
            <person name="Ryu S."/>
            <person name="Kim W."/>
        </authorList>
    </citation>
    <scope>NUCLEOTIDE SEQUENCE [LARGE SCALE GENOMIC DNA]</scope>
    <source>
        <tissue evidence="2">Muscle</tissue>
    </source>
</reference>
<feature type="chain" id="PRO_5022985964" evidence="1">
    <location>
        <begin position="27"/>
        <end position="119"/>
    </location>
</feature>
<feature type="signal peptide" evidence="1">
    <location>
        <begin position="1"/>
        <end position="26"/>
    </location>
</feature>
<sequence length="119" mass="13194">MRPQSKRGLRITMVFCFLMLMKSVMERQLSPPLQPLRDGVTAREGREILGWVKEAKKSREESKGQGVVVAARRLKGVPDLAYTSCKAPEGGKAQFIRECVRPLPRGHAPLLTNVPSVPA</sequence>
<organism evidence="2 3">
    <name type="scientific">Portunus trituberculatus</name>
    <name type="common">Swimming crab</name>
    <name type="synonym">Neptunus trituberculatus</name>
    <dbReference type="NCBI Taxonomy" id="210409"/>
    <lineage>
        <taxon>Eukaryota</taxon>
        <taxon>Metazoa</taxon>
        <taxon>Ecdysozoa</taxon>
        <taxon>Arthropoda</taxon>
        <taxon>Crustacea</taxon>
        <taxon>Multicrustacea</taxon>
        <taxon>Malacostraca</taxon>
        <taxon>Eumalacostraca</taxon>
        <taxon>Eucarida</taxon>
        <taxon>Decapoda</taxon>
        <taxon>Pleocyemata</taxon>
        <taxon>Brachyura</taxon>
        <taxon>Eubrachyura</taxon>
        <taxon>Portunoidea</taxon>
        <taxon>Portunidae</taxon>
        <taxon>Portuninae</taxon>
        <taxon>Portunus</taxon>
    </lineage>
</organism>
<proteinExistence type="predicted"/>
<evidence type="ECO:0000256" key="1">
    <source>
        <dbReference type="SAM" id="SignalP"/>
    </source>
</evidence>
<dbReference type="Proteomes" id="UP000324222">
    <property type="component" value="Unassembled WGS sequence"/>
</dbReference>
<gene>
    <name evidence="2" type="ORF">E2C01_002654</name>
</gene>
<keyword evidence="1" id="KW-0732">Signal</keyword>
<name>A0A5B7CNT2_PORTR</name>
<comment type="caution">
    <text evidence="2">The sequence shown here is derived from an EMBL/GenBank/DDBJ whole genome shotgun (WGS) entry which is preliminary data.</text>
</comment>
<protein>
    <submittedName>
        <fullName evidence="2">Uncharacterized protein</fullName>
    </submittedName>
</protein>
<dbReference type="EMBL" id="VSRR010000097">
    <property type="protein sequence ID" value="MPC10026.1"/>
    <property type="molecule type" value="Genomic_DNA"/>
</dbReference>
<evidence type="ECO:0000313" key="2">
    <source>
        <dbReference type="EMBL" id="MPC10026.1"/>
    </source>
</evidence>
<dbReference type="AlphaFoldDB" id="A0A5B7CNT2"/>